<sequence length="350" mass="39970">MESITPLLTKADEMQNKTNLNSAELGKLWASYVGNTLSKGVLSYFSQHVTDETIKTIVQKALKTSDDFINEIRNIFEKEEIPIPIGITDGDVNKNAPRLFKDEFYLHYLKYAAKAGLSIYSTAIPLMLRKDVRDFINYCTETTVDLLTTLNEALLQKGVLKKPPLIPYPEKIDFVNKHYYFSGFIGKIRPLHALEIAYLHDAVENNVTSKALLTGFSQVAQNKQVKDLFIRGKDLTMMHIENCMKKLHNNDLPSHSLLDDLVEPSTIPPFSDKLMLMHKIDMFTMKIRTYANAMSLNGRRDIGGMYVKFLMDITLYLEDASNIMINEGWMEQPPQAVSREELYAKSKKNK</sequence>
<dbReference type="InterPro" id="IPR012347">
    <property type="entry name" value="Ferritin-like"/>
</dbReference>
<gene>
    <name evidence="1" type="ORF">HR057_04365</name>
</gene>
<evidence type="ECO:0000313" key="2">
    <source>
        <dbReference type="Proteomes" id="UP000625804"/>
    </source>
</evidence>
<keyword evidence="2" id="KW-1185">Reference proteome</keyword>
<comment type="caution">
    <text evidence="1">The sequence shown here is derived from an EMBL/GenBank/DDBJ whole genome shotgun (WGS) entry which is preliminary data.</text>
</comment>
<proteinExistence type="predicted"/>
<reference evidence="1" key="1">
    <citation type="submission" date="2020-06" db="EMBL/GenBank/DDBJ databases">
        <title>A novel thermopfilic bacterium from Erzurum, Turkey.</title>
        <authorList>
            <person name="Adiguzel A."/>
            <person name="Ay H."/>
            <person name="Baltaci M.O."/>
        </authorList>
    </citation>
    <scope>NUCLEOTIDE SEQUENCE</scope>
    <source>
        <strain evidence="1">P2</strain>
    </source>
</reference>
<dbReference type="AlphaFoldDB" id="A0A8J8GCH5"/>
<organism evidence="1 2">
    <name type="scientific">Calidifontibacillus erzurumensis</name>
    <dbReference type="NCBI Taxonomy" id="2741433"/>
    <lineage>
        <taxon>Bacteria</taxon>
        <taxon>Bacillati</taxon>
        <taxon>Bacillota</taxon>
        <taxon>Bacilli</taxon>
        <taxon>Bacillales</taxon>
        <taxon>Bacillaceae</taxon>
        <taxon>Calidifontibacillus/Schinkia group</taxon>
        <taxon>Calidifontibacillus</taxon>
    </lineage>
</organism>
<name>A0A8J8GCH5_9BACI</name>
<accession>A0A8J8GCH5</accession>
<evidence type="ECO:0000313" key="1">
    <source>
        <dbReference type="EMBL" id="NSL50999.1"/>
    </source>
</evidence>
<protein>
    <submittedName>
        <fullName evidence="1">DUF3231 family protein</fullName>
    </submittedName>
</protein>
<dbReference type="RefSeq" id="WP_173730198.1">
    <property type="nucleotide sequence ID" value="NZ_JABTTE010000003.1"/>
</dbReference>
<dbReference type="EMBL" id="JABTTE010000003">
    <property type="protein sequence ID" value="NSL50999.1"/>
    <property type="molecule type" value="Genomic_DNA"/>
</dbReference>
<dbReference type="InterPro" id="IPR021617">
    <property type="entry name" value="DUF3231"/>
</dbReference>
<dbReference type="Proteomes" id="UP000625804">
    <property type="component" value="Unassembled WGS sequence"/>
</dbReference>
<dbReference type="Pfam" id="PF11553">
    <property type="entry name" value="DUF3231"/>
    <property type="match status" value="2"/>
</dbReference>
<dbReference type="Gene3D" id="1.20.1260.10">
    <property type="match status" value="2"/>
</dbReference>